<dbReference type="PROSITE" id="PS00236">
    <property type="entry name" value="NEUROTR_ION_CHANNEL"/>
    <property type="match status" value="1"/>
</dbReference>
<sequence length="475" mass="54847">MISRQIKLVTSLVSVYVVGILRSSEGAPSSEIVQKLEHKLLSKYDKSVIPKTTLESGVTVTLDLALNQLIDVNKRAQTMTSVIWVRQYWSDHRLRWNSSEYDDVKSIVTQASYLWLPDITLYNNAKDDYNIDKESYHSLTITSDGNISRYFPTIYKSSCRLEVKNFPFDDQVCTLKLGSWSYNIYEMNLFNIGDGDTSSFIANGEWILQGMPSKRHVTKFRCCPHPYVYLTYNIHIKRRSLYYVLNCFMPCLIMMALTILSFYLPSETGERMGVGITVLLSLSIIQLILSDSLPPTSEVPLIVVYYGLTMLNIFMSLVFSCVVLTLYHHTAVPLPRWMRTSLCEWGVKLVRMQQEWIIIQEKRKQIEIKQKFSANDIITKGAVVNWIPEISLPSQTQTTELITGQSLDERSSETENDFLLSQRYREEDKAQILREEWKFASRVVNKFFMWIIVMAIISNALYVVLKAPRGNFILN</sequence>
<keyword evidence="6" id="KW-0732">Signal</keyword>
<comment type="subcellular location">
    <subcellularLocation>
        <location evidence="1">Membrane</location>
        <topology evidence="1">Multi-pass membrane protein</topology>
    </subcellularLocation>
</comment>
<dbReference type="GO" id="GO:0005230">
    <property type="term" value="F:extracellular ligand-gated monoatomic ion channel activity"/>
    <property type="evidence" value="ECO:0007669"/>
    <property type="project" value="InterPro"/>
</dbReference>
<keyword evidence="6" id="KW-0407">Ion channel</keyword>
<feature type="transmembrane region" description="Helical" evidence="6">
    <location>
        <begin position="241"/>
        <end position="264"/>
    </location>
</feature>
<evidence type="ECO:0000256" key="4">
    <source>
        <dbReference type="ARBA" id="ARBA00022989"/>
    </source>
</evidence>
<dbReference type="InterPro" id="IPR006202">
    <property type="entry name" value="Neur_chan_lig-bd"/>
</dbReference>
<feature type="signal peptide" evidence="6">
    <location>
        <begin position="1"/>
        <end position="26"/>
    </location>
</feature>
<keyword evidence="10" id="KW-1185">Reference proteome</keyword>
<evidence type="ECO:0000256" key="1">
    <source>
        <dbReference type="ARBA" id="ARBA00004141"/>
    </source>
</evidence>
<evidence type="ECO:0000313" key="9">
    <source>
        <dbReference type="EMBL" id="RMX48916.1"/>
    </source>
</evidence>
<dbReference type="AlphaFoldDB" id="A0A3M6U5P3"/>
<evidence type="ECO:0008006" key="11">
    <source>
        <dbReference type="Google" id="ProtNLM"/>
    </source>
</evidence>
<dbReference type="InterPro" id="IPR006201">
    <property type="entry name" value="Neur_channel"/>
</dbReference>
<feature type="transmembrane region" description="Helical" evidence="6">
    <location>
        <begin position="301"/>
        <end position="327"/>
    </location>
</feature>
<accession>A0A3M6U5P3</accession>
<dbReference type="Pfam" id="PF02931">
    <property type="entry name" value="Neur_chan_LBD"/>
    <property type="match status" value="1"/>
</dbReference>
<gene>
    <name evidence="9" type="ORF">pdam_00008318</name>
</gene>
<dbReference type="Gene3D" id="1.20.58.390">
    <property type="entry name" value="Neurotransmitter-gated ion-channel transmembrane domain"/>
    <property type="match status" value="1"/>
</dbReference>
<feature type="domain" description="Neurotransmitter-gated ion-channel transmembrane" evidence="8">
    <location>
        <begin position="248"/>
        <end position="457"/>
    </location>
</feature>
<evidence type="ECO:0000259" key="8">
    <source>
        <dbReference type="Pfam" id="PF02932"/>
    </source>
</evidence>
<keyword evidence="6" id="KW-0813">Transport</keyword>
<keyword evidence="6" id="KW-0406">Ion transport</keyword>
<comment type="similarity">
    <text evidence="2">Belongs to the ligand-gated ion channel (TC 1.A.9) family. Acetylcholine receptor (TC 1.A.9.1) subfamily.</text>
</comment>
<name>A0A3M6U5P3_POCDA</name>
<protein>
    <recommendedName>
        <fullName evidence="11">Neurotransmitter-gated ion-channel ligand-binding domain-containing protein</fullName>
    </recommendedName>
</protein>
<keyword evidence="5 6" id="KW-0472">Membrane</keyword>
<evidence type="ECO:0000256" key="6">
    <source>
        <dbReference type="RuleBase" id="RU000687"/>
    </source>
</evidence>
<dbReference type="SUPFAM" id="SSF63712">
    <property type="entry name" value="Nicotinic receptor ligand binding domain-like"/>
    <property type="match status" value="1"/>
</dbReference>
<reference evidence="9 10" key="1">
    <citation type="journal article" date="2018" name="Sci. Rep.">
        <title>Comparative analysis of the Pocillopora damicornis genome highlights role of immune system in coral evolution.</title>
        <authorList>
            <person name="Cunning R."/>
            <person name="Bay R.A."/>
            <person name="Gillette P."/>
            <person name="Baker A.C."/>
            <person name="Traylor-Knowles N."/>
        </authorList>
    </citation>
    <scope>NUCLEOTIDE SEQUENCE [LARGE SCALE GENOMIC DNA]</scope>
    <source>
        <strain evidence="9">RSMAS</strain>
        <tissue evidence="9">Whole animal</tissue>
    </source>
</reference>
<dbReference type="EMBL" id="RCHS01002222">
    <property type="protein sequence ID" value="RMX48916.1"/>
    <property type="molecule type" value="Genomic_DNA"/>
</dbReference>
<evidence type="ECO:0000256" key="2">
    <source>
        <dbReference type="ARBA" id="ARBA00009237"/>
    </source>
</evidence>
<dbReference type="PRINTS" id="PR00252">
    <property type="entry name" value="NRIONCHANNEL"/>
</dbReference>
<dbReference type="InterPro" id="IPR018000">
    <property type="entry name" value="Neurotransmitter_ion_chnl_CS"/>
</dbReference>
<comment type="caution">
    <text evidence="6">Lacks conserved residue(s) required for the propagation of feature annotation.</text>
</comment>
<dbReference type="SUPFAM" id="SSF90112">
    <property type="entry name" value="Neurotransmitter-gated ion-channel transmembrane pore"/>
    <property type="match status" value="1"/>
</dbReference>
<keyword evidence="3 6" id="KW-0812">Transmembrane</keyword>
<evidence type="ECO:0000259" key="7">
    <source>
        <dbReference type="Pfam" id="PF02931"/>
    </source>
</evidence>
<dbReference type="Gene3D" id="2.70.170.10">
    <property type="entry name" value="Neurotransmitter-gated ion-channel ligand-binding domain"/>
    <property type="match status" value="1"/>
</dbReference>
<dbReference type="NCBIfam" id="TIGR00860">
    <property type="entry name" value="LIC"/>
    <property type="match status" value="1"/>
</dbReference>
<feature type="domain" description="Neurotransmitter-gated ion-channel ligand-binding" evidence="7">
    <location>
        <begin position="35"/>
        <end position="239"/>
    </location>
</feature>
<dbReference type="OrthoDB" id="5965744at2759"/>
<feature type="chain" id="PRO_5022270495" description="Neurotransmitter-gated ion-channel ligand-binding domain-containing protein" evidence="6">
    <location>
        <begin position="27"/>
        <end position="475"/>
    </location>
</feature>
<evidence type="ECO:0000256" key="5">
    <source>
        <dbReference type="ARBA" id="ARBA00023136"/>
    </source>
</evidence>
<dbReference type="GO" id="GO:0016020">
    <property type="term" value="C:membrane"/>
    <property type="evidence" value="ECO:0007669"/>
    <property type="project" value="UniProtKB-SubCell"/>
</dbReference>
<dbReference type="Proteomes" id="UP000275408">
    <property type="component" value="Unassembled WGS sequence"/>
</dbReference>
<dbReference type="FunFam" id="2.70.170.10:FF:000016">
    <property type="entry name" value="Nicotinic acetylcholine receptor subunit"/>
    <property type="match status" value="1"/>
</dbReference>
<feature type="transmembrane region" description="Helical" evidence="6">
    <location>
        <begin position="447"/>
        <end position="465"/>
    </location>
</feature>
<keyword evidence="4 6" id="KW-1133">Transmembrane helix</keyword>
<organism evidence="9 10">
    <name type="scientific">Pocillopora damicornis</name>
    <name type="common">Cauliflower coral</name>
    <name type="synonym">Millepora damicornis</name>
    <dbReference type="NCBI Taxonomy" id="46731"/>
    <lineage>
        <taxon>Eukaryota</taxon>
        <taxon>Metazoa</taxon>
        <taxon>Cnidaria</taxon>
        <taxon>Anthozoa</taxon>
        <taxon>Hexacorallia</taxon>
        <taxon>Scleractinia</taxon>
        <taxon>Astrocoeniina</taxon>
        <taxon>Pocilloporidae</taxon>
        <taxon>Pocillopora</taxon>
    </lineage>
</organism>
<dbReference type="CDD" id="cd19051">
    <property type="entry name" value="LGIC_TM_cation"/>
    <property type="match status" value="1"/>
</dbReference>
<dbReference type="STRING" id="46731.A0A3M6U5P3"/>
<evidence type="ECO:0000256" key="3">
    <source>
        <dbReference type="ARBA" id="ARBA00022692"/>
    </source>
</evidence>
<comment type="caution">
    <text evidence="9">The sequence shown here is derived from an EMBL/GenBank/DDBJ whole genome shotgun (WGS) entry which is preliminary data.</text>
</comment>
<proteinExistence type="inferred from homology"/>
<dbReference type="InterPro" id="IPR036734">
    <property type="entry name" value="Neur_chan_lig-bd_sf"/>
</dbReference>
<dbReference type="InterPro" id="IPR006029">
    <property type="entry name" value="Neurotrans-gated_channel_TM"/>
</dbReference>
<dbReference type="Pfam" id="PF02932">
    <property type="entry name" value="Neur_chan_memb"/>
    <property type="match status" value="1"/>
</dbReference>
<evidence type="ECO:0000313" key="10">
    <source>
        <dbReference type="Proteomes" id="UP000275408"/>
    </source>
</evidence>
<dbReference type="CDD" id="cd18997">
    <property type="entry name" value="LGIC_ECD_nAChR"/>
    <property type="match status" value="1"/>
</dbReference>
<dbReference type="PANTHER" id="PTHR18945">
    <property type="entry name" value="NEUROTRANSMITTER GATED ION CHANNEL"/>
    <property type="match status" value="1"/>
</dbReference>
<dbReference type="InterPro" id="IPR036719">
    <property type="entry name" value="Neuro-gated_channel_TM_sf"/>
</dbReference>
<dbReference type="OMA" id="VIWVRQY"/>
<dbReference type="InterPro" id="IPR038050">
    <property type="entry name" value="Neuro_actylchol_rec"/>
</dbReference>
<dbReference type="GO" id="GO:0004888">
    <property type="term" value="F:transmembrane signaling receptor activity"/>
    <property type="evidence" value="ECO:0007669"/>
    <property type="project" value="InterPro"/>
</dbReference>